<dbReference type="InterPro" id="IPR004839">
    <property type="entry name" value="Aminotransferase_I/II_large"/>
</dbReference>
<dbReference type="PANTHER" id="PTHR46383">
    <property type="entry name" value="ASPARTATE AMINOTRANSFERASE"/>
    <property type="match status" value="1"/>
</dbReference>
<evidence type="ECO:0000256" key="6">
    <source>
        <dbReference type="RuleBase" id="RU000481"/>
    </source>
</evidence>
<dbReference type="InterPro" id="IPR015421">
    <property type="entry name" value="PyrdxlP-dep_Trfase_major"/>
</dbReference>
<keyword evidence="5" id="KW-0663">Pyridoxal phosphate</keyword>
<dbReference type="InterPro" id="IPR050596">
    <property type="entry name" value="AspAT/PAT-like"/>
</dbReference>
<dbReference type="EMBL" id="JBFSHR010000001">
    <property type="protein sequence ID" value="MEX6428309.1"/>
    <property type="molecule type" value="Genomic_DNA"/>
</dbReference>
<organism evidence="8 9">
    <name type="scientific">Ferrimicrobium acidiphilum</name>
    <dbReference type="NCBI Taxonomy" id="121039"/>
    <lineage>
        <taxon>Bacteria</taxon>
        <taxon>Bacillati</taxon>
        <taxon>Actinomycetota</taxon>
        <taxon>Acidimicrobiia</taxon>
        <taxon>Acidimicrobiales</taxon>
        <taxon>Acidimicrobiaceae</taxon>
        <taxon>Ferrimicrobium</taxon>
    </lineage>
</organism>
<gene>
    <name evidence="8" type="ORF">AB6A68_00410</name>
</gene>
<dbReference type="SUPFAM" id="SSF53383">
    <property type="entry name" value="PLP-dependent transferases"/>
    <property type="match status" value="1"/>
</dbReference>
<keyword evidence="9" id="KW-1185">Reference proteome</keyword>
<dbReference type="Pfam" id="PF00155">
    <property type="entry name" value="Aminotran_1_2"/>
    <property type="match status" value="1"/>
</dbReference>
<dbReference type="GO" id="GO:0008483">
    <property type="term" value="F:transaminase activity"/>
    <property type="evidence" value="ECO:0007669"/>
    <property type="project" value="UniProtKB-KW"/>
</dbReference>
<protein>
    <recommendedName>
        <fullName evidence="6">Aminotransferase</fullName>
        <ecNumber evidence="6">2.6.1.-</ecNumber>
    </recommendedName>
</protein>
<dbReference type="Gene3D" id="3.90.1150.10">
    <property type="entry name" value="Aspartate Aminotransferase, domain 1"/>
    <property type="match status" value="1"/>
</dbReference>
<feature type="domain" description="Aminotransferase class I/classII large" evidence="7">
    <location>
        <begin position="34"/>
        <end position="389"/>
    </location>
</feature>
<reference evidence="8 9" key="1">
    <citation type="submission" date="2024-07" db="EMBL/GenBank/DDBJ databases">
        <title>Draft Genome Sequence of Ferrimicrobium acidiphilum Strain YE2023, Isolated from a Pulp of Bioleach Reactor.</title>
        <authorList>
            <person name="Elkina Y.A."/>
            <person name="Bulaeva A.G."/>
            <person name="Beletsky A.V."/>
            <person name="Mardanov A.V."/>
        </authorList>
    </citation>
    <scope>NUCLEOTIDE SEQUENCE [LARGE SCALE GENOMIC DNA]</scope>
    <source>
        <strain evidence="8 9">YE2023</strain>
    </source>
</reference>
<comment type="similarity">
    <text evidence="2 6">Belongs to the class-I pyridoxal-phosphate-dependent aminotransferase family.</text>
</comment>
<keyword evidence="3 6" id="KW-0032">Aminotransferase</keyword>
<evidence type="ECO:0000256" key="5">
    <source>
        <dbReference type="ARBA" id="ARBA00022898"/>
    </source>
</evidence>
<keyword evidence="4 6" id="KW-0808">Transferase</keyword>
<dbReference type="PANTHER" id="PTHR46383:SF1">
    <property type="entry name" value="ASPARTATE AMINOTRANSFERASE"/>
    <property type="match status" value="1"/>
</dbReference>
<dbReference type="Proteomes" id="UP001560267">
    <property type="component" value="Unassembled WGS sequence"/>
</dbReference>
<evidence type="ECO:0000256" key="4">
    <source>
        <dbReference type="ARBA" id="ARBA00022679"/>
    </source>
</evidence>
<comment type="caution">
    <text evidence="8">The sequence shown here is derived from an EMBL/GenBank/DDBJ whole genome shotgun (WGS) entry which is preliminary data.</text>
</comment>
<dbReference type="PROSITE" id="PS00105">
    <property type="entry name" value="AA_TRANSFER_CLASS_1"/>
    <property type="match status" value="1"/>
</dbReference>
<dbReference type="InterPro" id="IPR015424">
    <property type="entry name" value="PyrdxlP-dep_Trfase"/>
</dbReference>
<comment type="cofactor">
    <cofactor evidence="1 6">
        <name>pyridoxal 5'-phosphate</name>
        <dbReference type="ChEBI" id="CHEBI:597326"/>
    </cofactor>
</comment>
<evidence type="ECO:0000256" key="2">
    <source>
        <dbReference type="ARBA" id="ARBA00007441"/>
    </source>
</evidence>
<dbReference type="EC" id="2.6.1.-" evidence="6"/>
<evidence type="ECO:0000313" key="8">
    <source>
        <dbReference type="EMBL" id="MEX6428309.1"/>
    </source>
</evidence>
<evidence type="ECO:0000313" key="9">
    <source>
        <dbReference type="Proteomes" id="UP001560267"/>
    </source>
</evidence>
<proteinExistence type="inferred from homology"/>
<dbReference type="Gene3D" id="3.40.640.10">
    <property type="entry name" value="Type I PLP-dependent aspartate aminotransferase-like (Major domain)"/>
    <property type="match status" value="1"/>
</dbReference>
<sequence>MVLGRIAARIEQLNESATLAIDATAKSMLARGVDLVSFAAGEPDFETPEFIVEAAVEAARDPRNHHYTPAAGLSELRELIAQRSAHFSGVSVESAQVVVTNGGKHAVYSVMMTLLDEGDEVLIPAPYWVTYPEVVRLAGGTPIAVPTDLTTGFKVTPELLERYCTPRTKMLIHVSPSNPTGAVYSDEESAALAEFADARGLFVVSDEIYQQLTYGMPSAPAIGSFASDELAQRLVLVNGVAKSFAMTGWRVGWVVAPIDIAKGVIKLQSQLCSNVANVSQRASIAALRADAGATQYMRDAFARRRETMITSLSAIDGVDVMWPQGAFYAFPSVADILTKEFAGTPIGSSYRLAELLLEHAKVAVIPGEAFDAPGYLRLSYALSDEGIVDGVGRISEFIAKL</sequence>
<accession>A0ABV3Y1D2</accession>
<evidence type="ECO:0000256" key="3">
    <source>
        <dbReference type="ARBA" id="ARBA00022576"/>
    </source>
</evidence>
<name>A0ABV3Y1D2_9ACTN</name>
<evidence type="ECO:0000256" key="1">
    <source>
        <dbReference type="ARBA" id="ARBA00001933"/>
    </source>
</evidence>
<dbReference type="InterPro" id="IPR004838">
    <property type="entry name" value="NHTrfase_class1_PyrdxlP-BS"/>
</dbReference>
<dbReference type="PRINTS" id="PR00753">
    <property type="entry name" value="ACCSYNTHASE"/>
</dbReference>
<dbReference type="InterPro" id="IPR015422">
    <property type="entry name" value="PyrdxlP-dep_Trfase_small"/>
</dbReference>
<dbReference type="CDD" id="cd00609">
    <property type="entry name" value="AAT_like"/>
    <property type="match status" value="1"/>
</dbReference>
<evidence type="ECO:0000259" key="7">
    <source>
        <dbReference type="Pfam" id="PF00155"/>
    </source>
</evidence>
<dbReference type="RefSeq" id="WP_298385257.1">
    <property type="nucleotide sequence ID" value="NZ_JBFSHR010000001.1"/>
</dbReference>